<feature type="domain" description="UspA" evidence="2">
    <location>
        <begin position="4"/>
        <end position="159"/>
    </location>
</feature>
<comment type="similarity">
    <text evidence="1">Belongs to the universal stress protein A family.</text>
</comment>
<organism evidence="3 4">
    <name type="scientific">Tigheibacillus halophilus</name>
    <dbReference type="NCBI Taxonomy" id="361280"/>
    <lineage>
        <taxon>Bacteria</taxon>
        <taxon>Bacillati</taxon>
        <taxon>Bacillota</taxon>
        <taxon>Bacilli</taxon>
        <taxon>Bacillales</taxon>
        <taxon>Bacillaceae</taxon>
        <taxon>Tigheibacillus</taxon>
    </lineage>
</organism>
<evidence type="ECO:0000313" key="4">
    <source>
        <dbReference type="Proteomes" id="UP001281447"/>
    </source>
</evidence>
<dbReference type="EMBL" id="JAWDIP010000003">
    <property type="protein sequence ID" value="MDY0394617.1"/>
    <property type="molecule type" value="Genomic_DNA"/>
</dbReference>
<dbReference type="InterPro" id="IPR006016">
    <property type="entry name" value="UspA"/>
</dbReference>
<dbReference type="Proteomes" id="UP001281447">
    <property type="component" value="Unassembled WGS sequence"/>
</dbReference>
<keyword evidence="4" id="KW-1185">Reference proteome</keyword>
<dbReference type="PANTHER" id="PTHR46268:SF6">
    <property type="entry name" value="UNIVERSAL STRESS PROTEIN UP12"/>
    <property type="match status" value="1"/>
</dbReference>
<evidence type="ECO:0000259" key="2">
    <source>
        <dbReference type="Pfam" id="PF00582"/>
    </source>
</evidence>
<dbReference type="PRINTS" id="PR01438">
    <property type="entry name" value="UNVRSLSTRESS"/>
</dbReference>
<dbReference type="SUPFAM" id="SSF52402">
    <property type="entry name" value="Adenine nucleotide alpha hydrolases-like"/>
    <property type="match status" value="1"/>
</dbReference>
<comment type="caution">
    <text evidence="3">The sequence shown here is derived from an EMBL/GenBank/DDBJ whole genome shotgun (WGS) entry which is preliminary data.</text>
</comment>
<proteinExistence type="inferred from homology"/>
<dbReference type="InterPro" id="IPR014729">
    <property type="entry name" value="Rossmann-like_a/b/a_fold"/>
</dbReference>
<dbReference type="CDD" id="cd00293">
    <property type="entry name" value="USP-like"/>
    <property type="match status" value="1"/>
</dbReference>
<dbReference type="Pfam" id="PF00582">
    <property type="entry name" value="Usp"/>
    <property type="match status" value="1"/>
</dbReference>
<gene>
    <name evidence="3" type="ORF">RWE15_09350</name>
</gene>
<dbReference type="PANTHER" id="PTHR46268">
    <property type="entry name" value="STRESS RESPONSE PROTEIN NHAX"/>
    <property type="match status" value="1"/>
</dbReference>
<accession>A0ABU5C5M0</accession>
<sequence length="185" mass="20151">MKRFENILVAFDGSLGSIQALEAAESLANDQQSHLTVVYVHDESNETSVYPPSATSAQDELNLTQAQPFIGPGPMPASPPHTQENHERVVWEVDKSDQVISNARSRISDVIDADYEVLSGKPAAELAKYAEEHDVDLIVIGNRGLSGIKKLVMGSVSQKSGQPCNVCSTRSEIIAQTNRFLMKTE</sequence>
<name>A0ABU5C5M0_9BACI</name>
<dbReference type="Gene3D" id="3.40.50.620">
    <property type="entry name" value="HUPs"/>
    <property type="match status" value="1"/>
</dbReference>
<protein>
    <submittedName>
        <fullName evidence="3">Universal stress protein</fullName>
    </submittedName>
</protein>
<dbReference type="InterPro" id="IPR006015">
    <property type="entry name" value="Universal_stress_UspA"/>
</dbReference>
<evidence type="ECO:0000256" key="1">
    <source>
        <dbReference type="ARBA" id="ARBA00008791"/>
    </source>
</evidence>
<reference evidence="3 4" key="1">
    <citation type="submission" date="2023-10" db="EMBL/GenBank/DDBJ databases">
        <title>Virgibacillus halophilus 5B73C genome.</title>
        <authorList>
            <person name="Miliotis G."/>
            <person name="Sengupta P."/>
            <person name="Hameed A."/>
            <person name="Chuvochina M."/>
            <person name="Mcdonagh F."/>
            <person name="Simpson A.C."/>
            <person name="Singh N.K."/>
            <person name="Rekha P.D."/>
            <person name="Raman K."/>
            <person name="Hugenholtz P."/>
            <person name="Venkateswaran K."/>
        </authorList>
    </citation>
    <scope>NUCLEOTIDE SEQUENCE [LARGE SCALE GENOMIC DNA]</scope>
    <source>
        <strain evidence="3 4">5B73C</strain>
    </source>
</reference>
<evidence type="ECO:0000313" key="3">
    <source>
        <dbReference type="EMBL" id="MDY0394617.1"/>
    </source>
</evidence>